<accession>A0A6J4TJ74</accession>
<dbReference type="GO" id="GO:0009251">
    <property type="term" value="P:glucan catabolic process"/>
    <property type="evidence" value="ECO:0007669"/>
    <property type="project" value="TreeGrafter"/>
</dbReference>
<gene>
    <name evidence="4" type="ORF">AVDCRST_MAG91-2366</name>
</gene>
<evidence type="ECO:0000259" key="2">
    <source>
        <dbReference type="Pfam" id="PF01915"/>
    </source>
</evidence>
<dbReference type="GO" id="GO:0008422">
    <property type="term" value="F:beta-glucosidase activity"/>
    <property type="evidence" value="ECO:0007669"/>
    <property type="project" value="TreeGrafter"/>
</dbReference>
<dbReference type="Gene3D" id="3.40.50.1700">
    <property type="entry name" value="Glycoside hydrolase family 3 C-terminal domain"/>
    <property type="match status" value="1"/>
</dbReference>
<sequence>VAIVVFGEDPYAEFVGDRASLEFSPADKRDLELMRRLKAAGVPVVSVFLSGRPMWVNPEINASDAFVAAFLPGSEGGGIADVLFRGPGGAVRNDFKGKLSYSWPKRPDQTPLNRGDRNYDPLFAYGYGLTYADNGNLRRLSEERPAGVSAGADGLVFGRSGLPAGWSLGLTEEGGPNVVVTGNAGATGSSRLAVAGVDRRAQEDARRFTWNGSGAASLQISSAQPLDISREANGELSLIIEYRVDQPPTAPVLVGMVSGAGNRVTVPITGALRAAPAGQWTSMAIPLRCLRDAGVDMQRVIAPITISTAGRLTLSVSDVRIASAAVSQTQCGQA</sequence>
<reference evidence="4" key="1">
    <citation type="submission" date="2020-02" db="EMBL/GenBank/DDBJ databases">
        <authorList>
            <person name="Meier V. D."/>
        </authorList>
    </citation>
    <scope>NUCLEOTIDE SEQUENCE</scope>
    <source>
        <strain evidence="4">AVDCRST_MAG91</strain>
    </source>
</reference>
<dbReference type="InterPro" id="IPR036881">
    <property type="entry name" value="Glyco_hydro_3_C_sf"/>
</dbReference>
<dbReference type="EMBL" id="CADCVX010000431">
    <property type="protein sequence ID" value="CAA9523861.1"/>
    <property type="molecule type" value="Genomic_DNA"/>
</dbReference>
<name>A0A6J4TJ74_9SPHN</name>
<feature type="domain" description="ExoP galactose-binding-like" evidence="3">
    <location>
        <begin position="166"/>
        <end position="321"/>
    </location>
</feature>
<dbReference type="AlphaFoldDB" id="A0A6J4TJ74"/>
<proteinExistence type="predicted"/>
<dbReference type="Gene3D" id="2.60.120.430">
    <property type="entry name" value="Galactose-binding lectin"/>
    <property type="match status" value="1"/>
</dbReference>
<organism evidence="4">
    <name type="scientific">uncultured Sphingomonadaceae bacterium</name>
    <dbReference type="NCBI Taxonomy" id="169976"/>
    <lineage>
        <taxon>Bacteria</taxon>
        <taxon>Pseudomonadati</taxon>
        <taxon>Pseudomonadota</taxon>
        <taxon>Alphaproteobacteria</taxon>
        <taxon>Sphingomonadales</taxon>
        <taxon>Sphingomonadaceae</taxon>
        <taxon>environmental samples</taxon>
    </lineage>
</organism>
<dbReference type="SUPFAM" id="SSF52279">
    <property type="entry name" value="Beta-D-glucan exohydrolase, C-terminal domain"/>
    <property type="match status" value="1"/>
</dbReference>
<evidence type="ECO:0000256" key="1">
    <source>
        <dbReference type="ARBA" id="ARBA00022801"/>
    </source>
</evidence>
<feature type="domain" description="Glycoside hydrolase family 3 C-terminal" evidence="2">
    <location>
        <begin position="1"/>
        <end position="131"/>
    </location>
</feature>
<dbReference type="InterPro" id="IPR041443">
    <property type="entry name" value="Exop_C"/>
</dbReference>
<dbReference type="InterPro" id="IPR008979">
    <property type="entry name" value="Galactose-bd-like_sf"/>
</dbReference>
<evidence type="ECO:0000313" key="4">
    <source>
        <dbReference type="EMBL" id="CAA9523861.1"/>
    </source>
</evidence>
<dbReference type="Pfam" id="PF01915">
    <property type="entry name" value="Glyco_hydro_3_C"/>
    <property type="match status" value="1"/>
</dbReference>
<dbReference type="PANTHER" id="PTHR30620">
    <property type="entry name" value="PERIPLASMIC BETA-GLUCOSIDASE-RELATED"/>
    <property type="match status" value="1"/>
</dbReference>
<dbReference type="PANTHER" id="PTHR30620:SF77">
    <property type="entry name" value="LYSOSOMAL BETA GLUCOSIDASE-LIKE"/>
    <property type="match status" value="1"/>
</dbReference>
<dbReference type="Pfam" id="PF18559">
    <property type="entry name" value="Exop_C"/>
    <property type="match status" value="1"/>
</dbReference>
<dbReference type="InterPro" id="IPR051915">
    <property type="entry name" value="Cellulose_Degrad_GH3"/>
</dbReference>
<feature type="non-terminal residue" evidence="4">
    <location>
        <position position="1"/>
    </location>
</feature>
<protein>
    <submittedName>
        <fullName evidence="4">Beta-glycosyl hydrolase</fullName>
    </submittedName>
</protein>
<evidence type="ECO:0000259" key="3">
    <source>
        <dbReference type="Pfam" id="PF18559"/>
    </source>
</evidence>
<dbReference type="InterPro" id="IPR002772">
    <property type="entry name" value="Glyco_hydro_3_C"/>
</dbReference>
<dbReference type="SUPFAM" id="SSF49785">
    <property type="entry name" value="Galactose-binding domain-like"/>
    <property type="match status" value="1"/>
</dbReference>
<keyword evidence="1 4" id="KW-0378">Hydrolase</keyword>